<keyword evidence="2" id="KW-1185">Reference proteome</keyword>
<dbReference type="AlphaFoldDB" id="E0S4L3"/>
<dbReference type="EMBL" id="CP001812">
    <property type="protein sequence ID" value="ADL36345.1"/>
    <property type="molecule type" value="Genomic_DNA"/>
</dbReference>
<dbReference type="Proteomes" id="UP000001299">
    <property type="component" value="Plasmid pCY360"/>
</dbReference>
<organism evidence="1 2">
    <name type="scientific">Butyrivibrio proteoclasticus (strain ATCC 51982 / DSM 14932 / B316)</name>
    <name type="common">Clostridium proteoclasticum</name>
    <dbReference type="NCBI Taxonomy" id="515622"/>
    <lineage>
        <taxon>Bacteria</taxon>
        <taxon>Bacillati</taxon>
        <taxon>Bacillota</taxon>
        <taxon>Clostridia</taxon>
        <taxon>Lachnospirales</taxon>
        <taxon>Lachnospiraceae</taxon>
        <taxon>Butyrivibrio</taxon>
    </lineage>
</organism>
<evidence type="ECO:0000313" key="2">
    <source>
        <dbReference type="Proteomes" id="UP000001299"/>
    </source>
</evidence>
<geneLocation type="plasmid" evidence="1 2">
    <name>pCY360</name>
</geneLocation>
<dbReference type="RefSeq" id="WP_013282994.1">
    <property type="nucleotide sequence ID" value="NC_014389.1"/>
</dbReference>
<gene>
    <name evidence="1" type="ordered locus">bpr_II408</name>
</gene>
<name>E0S4L3_BUTPB</name>
<dbReference type="HOGENOM" id="CLU_2491989_0_0_9"/>
<sequence length="86" mass="10091">MARRIEYPNPDIKCAWCGRDIGSDSRFYFKYKGKAFCSRYNKNSDLENICLKNYLVEEMGAEITEEEVDREPEYIMDEEVLYGLGA</sequence>
<accession>E0S4L3</accession>
<keyword evidence="1" id="KW-0614">Plasmid</keyword>
<reference evidence="1 2" key="1">
    <citation type="journal article" date="2010" name="PLoS ONE">
        <title>The glycobiome of the rumen bacterium Butyrivibrio proteoclasticus B316(T) highlights adaptation to a polysaccharide-rich environment.</title>
        <authorList>
            <person name="Kelly W.J."/>
            <person name="Leahy S.C."/>
            <person name="Altermann E."/>
            <person name="Yeoman C.J."/>
            <person name="Dunne J.C."/>
            <person name="Kong Z."/>
            <person name="Pacheco D.M."/>
            <person name="Li D."/>
            <person name="Noel S.J."/>
            <person name="Moon C.D."/>
            <person name="Cookson A.L."/>
            <person name="Attwood G.T."/>
        </authorList>
    </citation>
    <scope>NUCLEOTIDE SEQUENCE [LARGE SCALE GENOMIC DNA]</scope>
    <source>
        <strain evidence="2">ATCC 51982 / DSM 14932 / B316</strain>
        <plasmid evidence="2">Plasmid pCY360</plasmid>
    </source>
</reference>
<proteinExistence type="predicted"/>
<evidence type="ECO:0000313" key="1">
    <source>
        <dbReference type="EMBL" id="ADL36345.1"/>
    </source>
</evidence>
<dbReference type="KEGG" id="bpb:bpr_II408"/>
<protein>
    <submittedName>
        <fullName evidence="1">Uncharacterized protein</fullName>
    </submittedName>
</protein>